<feature type="region of interest" description="Disordered" evidence="6">
    <location>
        <begin position="1052"/>
        <end position="1081"/>
    </location>
</feature>
<feature type="compositionally biased region" description="Basic and acidic residues" evidence="6">
    <location>
        <begin position="1052"/>
        <end position="1063"/>
    </location>
</feature>
<dbReference type="SMART" id="SM00454">
    <property type="entry name" value="SAM"/>
    <property type="match status" value="1"/>
</dbReference>
<evidence type="ECO:0000256" key="4">
    <source>
        <dbReference type="ARBA" id="ARBA00023018"/>
    </source>
</evidence>
<feature type="region of interest" description="Disordered" evidence="6">
    <location>
        <begin position="1357"/>
        <end position="1410"/>
    </location>
</feature>
<feature type="compositionally biased region" description="Polar residues" evidence="6">
    <location>
        <begin position="1152"/>
        <end position="1162"/>
    </location>
</feature>
<feature type="compositionally biased region" description="Basic and acidic residues" evidence="6">
    <location>
        <begin position="1177"/>
        <end position="1186"/>
    </location>
</feature>
<dbReference type="PANTHER" id="PTHR24135">
    <property type="entry name" value="SH3 AND MULTIPLE ANKYRIN REPEAT DOMAINS PROTEIN"/>
    <property type="match status" value="1"/>
</dbReference>
<dbReference type="GO" id="GO:0014069">
    <property type="term" value="C:postsynaptic density"/>
    <property type="evidence" value="ECO:0007669"/>
    <property type="project" value="UniProtKB-SubCell"/>
</dbReference>
<feature type="region of interest" description="Disordered" evidence="6">
    <location>
        <begin position="738"/>
        <end position="761"/>
    </location>
</feature>
<evidence type="ECO:0000256" key="2">
    <source>
        <dbReference type="ARBA" id="ARBA00022443"/>
    </source>
</evidence>
<feature type="compositionally biased region" description="Polar residues" evidence="6">
    <location>
        <begin position="1397"/>
        <end position="1410"/>
    </location>
</feature>
<dbReference type="InterPro" id="IPR001452">
    <property type="entry name" value="SH3_domain"/>
</dbReference>
<dbReference type="InterPro" id="IPR001660">
    <property type="entry name" value="SAM"/>
</dbReference>
<feature type="compositionally biased region" description="Acidic residues" evidence="6">
    <location>
        <begin position="28"/>
        <end position="37"/>
    </location>
</feature>
<feature type="region of interest" description="Disordered" evidence="6">
    <location>
        <begin position="683"/>
        <end position="716"/>
    </location>
</feature>
<feature type="domain" description="PDZ" evidence="8">
    <location>
        <begin position="554"/>
        <end position="653"/>
    </location>
</feature>
<dbReference type="KEGG" id="ccar:109088575"/>
<feature type="compositionally biased region" description="Basic and acidic residues" evidence="6">
    <location>
        <begin position="857"/>
        <end position="869"/>
    </location>
</feature>
<dbReference type="Pfam" id="PF07653">
    <property type="entry name" value="SH3_2"/>
    <property type="match status" value="1"/>
</dbReference>
<feature type="region of interest" description="Disordered" evidence="6">
    <location>
        <begin position="1100"/>
        <end position="1121"/>
    </location>
</feature>
<dbReference type="OrthoDB" id="445896at2759"/>
<dbReference type="GeneID" id="109088575"/>
<feature type="compositionally biased region" description="Basic and acidic residues" evidence="6">
    <location>
        <begin position="1230"/>
        <end position="1239"/>
    </location>
</feature>
<dbReference type="CDD" id="cd09506">
    <property type="entry name" value="SAM_Shank1_2_3"/>
    <property type="match status" value="1"/>
</dbReference>
<dbReference type="SMR" id="A0A9Q9XUC0"/>
<dbReference type="GO" id="GO:0030160">
    <property type="term" value="F:synaptic receptor adaptor activity"/>
    <property type="evidence" value="ECO:0007669"/>
    <property type="project" value="TreeGrafter"/>
</dbReference>
<dbReference type="InterPro" id="IPR051569">
    <property type="entry name" value="SHANK"/>
</dbReference>
<feature type="region of interest" description="Disordered" evidence="6">
    <location>
        <begin position="1461"/>
        <end position="1532"/>
    </location>
</feature>
<feature type="compositionally biased region" description="Basic and acidic residues" evidence="6">
    <location>
        <begin position="705"/>
        <end position="716"/>
    </location>
</feature>
<dbReference type="PROSITE" id="PS50106">
    <property type="entry name" value="PDZ"/>
    <property type="match status" value="1"/>
</dbReference>
<feature type="compositionally biased region" description="Low complexity" evidence="6">
    <location>
        <begin position="1295"/>
        <end position="1314"/>
    </location>
</feature>
<keyword evidence="2" id="KW-0728">SH3 domain</keyword>
<evidence type="ECO:0000256" key="1">
    <source>
        <dbReference type="ARBA" id="ARBA00004496"/>
    </source>
</evidence>
<dbReference type="CDD" id="cd06746">
    <property type="entry name" value="PDZ_SHANK1_3-like"/>
    <property type="match status" value="1"/>
</dbReference>
<dbReference type="GO" id="GO:0043197">
    <property type="term" value="C:dendritic spine"/>
    <property type="evidence" value="ECO:0007669"/>
    <property type="project" value="TreeGrafter"/>
</dbReference>
<dbReference type="Proteomes" id="UP001155660">
    <property type="component" value="Chromosome B24"/>
</dbReference>
<name>A0A9Q9XUC0_CYPCA</name>
<dbReference type="FunFam" id="1.10.150.50:FF:000006">
    <property type="entry name" value="SH3 and multiple ankyrin repeat domains protein 2"/>
    <property type="match status" value="1"/>
</dbReference>
<dbReference type="InterPro" id="IPR001478">
    <property type="entry name" value="PDZ"/>
</dbReference>
<gene>
    <name evidence="9" type="primary">LOC109088575</name>
</gene>
<feature type="region of interest" description="Disordered" evidence="6">
    <location>
        <begin position="1667"/>
        <end position="1723"/>
    </location>
</feature>
<evidence type="ECO:0000259" key="8">
    <source>
        <dbReference type="PROSITE" id="PS50106"/>
    </source>
</evidence>
<feature type="compositionally biased region" description="Basic and acidic residues" evidence="6">
    <location>
        <begin position="1461"/>
        <end position="1500"/>
    </location>
</feature>
<feature type="region of interest" description="Disordered" evidence="6">
    <location>
        <begin position="1143"/>
        <end position="1250"/>
    </location>
</feature>
<feature type="region of interest" description="Disordered" evidence="6">
    <location>
        <begin position="17"/>
        <end position="37"/>
    </location>
</feature>
<accession>A0A9Q9XUC0</accession>
<keyword evidence="3" id="KW-0963">Cytoplasm</keyword>
<reference evidence="9" key="1">
    <citation type="submission" date="2025-08" db="UniProtKB">
        <authorList>
            <consortium name="RefSeq"/>
        </authorList>
    </citation>
    <scope>IDENTIFICATION</scope>
    <source>
        <tissue evidence="9">Muscle</tissue>
    </source>
</reference>
<feature type="compositionally biased region" description="Pro residues" evidence="6">
    <location>
        <begin position="919"/>
        <end position="928"/>
    </location>
</feature>
<evidence type="ECO:0000259" key="7">
    <source>
        <dbReference type="PROSITE" id="PS50105"/>
    </source>
</evidence>
<dbReference type="RefSeq" id="XP_042608158.1">
    <property type="nucleotide sequence ID" value="XM_042752224.1"/>
</dbReference>
<feature type="compositionally biased region" description="Low complexity" evidence="6">
    <location>
        <begin position="883"/>
        <end position="893"/>
    </location>
</feature>
<dbReference type="GO" id="GO:0035255">
    <property type="term" value="F:ionotropic glutamate receptor binding"/>
    <property type="evidence" value="ECO:0007669"/>
    <property type="project" value="TreeGrafter"/>
</dbReference>
<dbReference type="PROSITE" id="PS50105">
    <property type="entry name" value="SAM_DOMAIN"/>
    <property type="match status" value="1"/>
</dbReference>
<evidence type="ECO:0000256" key="6">
    <source>
        <dbReference type="SAM" id="MobiDB-lite"/>
    </source>
</evidence>
<dbReference type="Pfam" id="PF00536">
    <property type="entry name" value="SAM_1"/>
    <property type="match status" value="1"/>
</dbReference>
<feature type="region of interest" description="Disordered" evidence="6">
    <location>
        <begin position="1292"/>
        <end position="1339"/>
    </location>
</feature>
<feature type="domain" description="SAM" evidence="7">
    <location>
        <begin position="1818"/>
        <end position="1882"/>
    </location>
</feature>
<feature type="compositionally biased region" description="Polar residues" evidence="6">
    <location>
        <begin position="1100"/>
        <end position="1116"/>
    </location>
</feature>
<feature type="compositionally biased region" description="Polar residues" evidence="6">
    <location>
        <begin position="973"/>
        <end position="986"/>
    </location>
</feature>
<feature type="compositionally biased region" description="Polar residues" evidence="6">
    <location>
        <begin position="1329"/>
        <end position="1339"/>
    </location>
</feature>
<dbReference type="GO" id="GO:0045211">
    <property type="term" value="C:postsynaptic membrane"/>
    <property type="evidence" value="ECO:0007669"/>
    <property type="project" value="TreeGrafter"/>
</dbReference>
<feature type="compositionally biased region" description="Acidic residues" evidence="6">
    <location>
        <begin position="963"/>
        <end position="972"/>
    </location>
</feature>
<keyword evidence="4" id="KW-0770">Synapse</keyword>
<evidence type="ECO:0000256" key="3">
    <source>
        <dbReference type="ARBA" id="ARBA00022490"/>
    </source>
</evidence>
<feature type="compositionally biased region" description="Basic and acidic residues" evidence="6">
    <location>
        <begin position="1518"/>
        <end position="1529"/>
    </location>
</feature>
<organism evidence="9">
    <name type="scientific">Cyprinus carpio</name>
    <name type="common">Common carp</name>
    <dbReference type="NCBI Taxonomy" id="7962"/>
    <lineage>
        <taxon>Eukaryota</taxon>
        <taxon>Metazoa</taxon>
        <taxon>Chordata</taxon>
        <taxon>Craniata</taxon>
        <taxon>Vertebrata</taxon>
        <taxon>Euteleostomi</taxon>
        <taxon>Actinopterygii</taxon>
        <taxon>Neopterygii</taxon>
        <taxon>Teleostei</taxon>
        <taxon>Ostariophysi</taxon>
        <taxon>Cypriniformes</taxon>
        <taxon>Cyprinidae</taxon>
        <taxon>Cyprininae</taxon>
        <taxon>Cyprinus</taxon>
    </lineage>
</organism>
<comment type="subcellular location">
    <subcellularLocation>
        <location evidence="1">Cytoplasm</location>
    </subcellularLocation>
    <subcellularLocation>
        <location evidence="5">Postsynaptic density</location>
    </subcellularLocation>
</comment>
<evidence type="ECO:0000313" key="9">
    <source>
        <dbReference type="RefSeq" id="XP_042608158.1"/>
    </source>
</evidence>
<dbReference type="FunFam" id="2.30.42.10:FF:000018">
    <property type="entry name" value="SH3 and multiple ankyrin repeat domains protein 2"/>
    <property type="match status" value="1"/>
</dbReference>
<feature type="compositionally biased region" description="Polar residues" evidence="6">
    <location>
        <begin position="1066"/>
        <end position="1081"/>
    </location>
</feature>
<dbReference type="PANTHER" id="PTHR24135:SF3">
    <property type="entry name" value="SH3 AND MULTIPLE ANKYRIN REPEAT DOMAINS PROTEIN 1"/>
    <property type="match status" value="1"/>
</dbReference>
<dbReference type="GO" id="GO:0005737">
    <property type="term" value="C:cytoplasm"/>
    <property type="evidence" value="ECO:0007669"/>
    <property type="project" value="UniProtKB-SubCell"/>
</dbReference>
<feature type="compositionally biased region" description="Pro residues" evidence="6">
    <location>
        <begin position="1357"/>
        <end position="1375"/>
    </location>
</feature>
<sequence>MISTLLADTVQQRMLGNTKRFFGSGEDKEGEDGEDEEERLTRLKQNGMIDMGDKEHQNRAGSKPAAVVIGWQRGERQPRAVNSAQRGIPHLPSQPTLYHQTTNQPLYHPVLTNQQARRRLMERSMTTVTPVEDSQFAVLVFRIGIPDIKQTKCLRFDPDSSVWNAKQQIICSPSESLWDVYNYDSPPTDLFQPAGDGRDAKFLEEERLLREFAQSLGEGSFPTWSSDIKTRGLQTDNLDEKQLAKPANLKKFLDYVYAGAVEKLSKALEKGLDPNYHDTESGAVVSACVSFWFLRDSSDSGGLQVNLSVEGIRVLVLTGAHALLSLGASPDYPDRCGLTPLYHSVLTGGETSCCETTSAVLQTHSWASRRDTAGTSHTSMIAKRAGLTNMAEYLQSCPYLRQESCAGSVLLPLRSQEGDKEQNSGPNTPFQVAVKVWTFLELGELIKKYKAADVEEDRGNVSTALVPGSRFVATLLSLCLTVSERSALSKGDKVKGEGGFWEGTVKGRTGWFPAECVEEVLPQTQEQHTARGCVLEHGSSFLIGPSDYIIKEKTVLLQKKDNEGFGFVLRGAKAQTPVEEFSPTPAFPALQYLESVDEGGVAWREDDVDLVLPVYAILTVVNGINVVKVGHRQVVNMIRQGGNSLMVKVVMVARNPEMEEMPKKKVPQQSKRLTPPAIALRSKSMTSELEEMVEKAASPWKKKPDHTESSQAPEKKKSVYQMALNKLDEILAAAQQTISTSDSQGHRGHGGQEGTKNKGFNANEQTLEQSGVGVMSSGSGYGYNQAQFSSGHSTQRAMMMRQKSMGVTEGREGGGYSNATPPSDVGPKQPTAQRNKAPAVTKIAGRQGGKGLLVKQRKVEETGREKLEKSSISIPTIIVKAPSTSSSGHSSRASSEETEPSPENNEEQEEAKPQNPVMAPTPAPPQPASIPSKLETLGKSTAQRERERFRDSRRRSTSLYYSSEEDMLDEQESAQTSLEANTSARLRSSKSIDEGLISGDALSMPPAFGLPQYASATPHQATTFIHPLTGKVLDPTSPLGLALAARERALKDDRRTRREERHFGRQLSSTGAFPSAVSSPNQKPVPPFYIYQSHTSLYLSGASPTTSGPVPQSRPQSPRMLRLSGGGTGSLEWSEQNIVDREERGAPKVRFTDNQASQYQSHLQDRDNRVNQYQTYMRDREREGHKRIPPKPPPRRPSFIGKENELGTADKNPTGNSQDDRGGQKMGETGMEKEKDAKRGQNLGVGEGGDVMVLPPPAPSMDVDDEFVFAEPLPPPIQFANGIEIDTHGTTEYNQQQQQQEEQSGSQPPKEQQSLQMLSKPLQDAMSLPDNTQADSQQTPIHPSAVVHPFLFPPSPLIPPPQLCPKIPPANPPQSQPSSYSQHPNTSQPQPLPSPQAGDSATSSLTSYDSEVANLTQSALSPSLPSPQIFPSSIIAVDRLPPGIKGRDWSEAVVDSGIEELDSHSSSDHHMENFGERIEQEGGREKERGGRRGESMEKNGRTGPPLQRQASTAPNMYRSREEEEQEQGRGGDAAVKMPAFMDRRLNSPLSNVKASIINELSSKLQQLGGWQGQAPPSNHRLQPQRHLLSKTGHHLILRFLFLMGFCPLRRCPMPPSLLFPWLMHPSLLHRYLIHPFPPISLSHTPLSPSSVSYPPLSPSYSPYPLSPKHRSKYRGKASEFQFSGPELRRSESHSYTHRRRAPSPLISGSDHPHHGPPRPSSLPLFPSAPLYGSPYEIQPPLTPPLGVAHQYSEHFFPQTSPLFAPPSPVAPPNPVLVSSSLSPTNSLSGGSSPSCMGYPPLTPPPPNQPFVSKPLSYWSKYDVADWLTYLNLAEQTRERFLVNEIDGSHLPSLTKEDFLDLGVSRVGHRMNIERALKRLTDRLSSAFSVSTVSSEGQNERMRDEATQS</sequence>
<protein>
    <submittedName>
        <fullName evidence="9">LOW QUALITY PROTEIN: SH3 and multiple ankyrin repeat domains protein 1-like</fullName>
    </submittedName>
</protein>
<evidence type="ECO:0000256" key="5">
    <source>
        <dbReference type="ARBA" id="ARBA00034105"/>
    </source>
</evidence>
<feature type="compositionally biased region" description="Acidic residues" evidence="6">
    <location>
        <begin position="896"/>
        <end position="909"/>
    </location>
</feature>
<feature type="region of interest" description="Disordered" evidence="6">
    <location>
        <begin position="806"/>
        <end position="987"/>
    </location>
</feature>
<proteinExistence type="predicted"/>